<reference evidence="2" key="2">
    <citation type="journal article" date="2024" name="Toxins">
        <title>Genome Sequence Analysis of Native Xenorhabdus Strains Isolated from Entomopathogenic Nematodes in Argentina.</title>
        <authorList>
            <person name="Palma L."/>
            <person name="Frizzo L."/>
            <person name="Kaiser S."/>
            <person name="Berry C."/>
            <person name="Caballero P."/>
            <person name="Bode H.B."/>
            <person name="Del Valle E.E."/>
        </authorList>
    </citation>
    <scope>NUCLEOTIDE SEQUENCE</scope>
    <source>
        <strain evidence="2">M</strain>
    </source>
</reference>
<gene>
    <name evidence="2" type="ORF">ID854_07965</name>
</gene>
<keyword evidence="1" id="KW-0175">Coiled coil</keyword>
<feature type="coiled-coil region" evidence="1">
    <location>
        <begin position="45"/>
        <end position="72"/>
    </location>
</feature>
<dbReference type="GO" id="GO:0019062">
    <property type="term" value="P:virion attachment to host cell"/>
    <property type="evidence" value="ECO:0007669"/>
    <property type="project" value="InterPro"/>
</dbReference>
<dbReference type="Proteomes" id="UP001193920">
    <property type="component" value="Unassembled WGS sequence"/>
</dbReference>
<dbReference type="AlphaFoldDB" id="A0AAW3YQS7"/>
<evidence type="ECO:0000256" key="1">
    <source>
        <dbReference type="SAM" id="Coils"/>
    </source>
</evidence>
<proteinExistence type="predicted"/>
<accession>A0AAW3YQS7</accession>
<dbReference type="Pfam" id="PF03406">
    <property type="entry name" value="Phage_fiber_2"/>
    <property type="match status" value="1"/>
</dbReference>
<dbReference type="InterPro" id="IPR005068">
    <property type="entry name" value="Phage_lambda_Stf-r2"/>
</dbReference>
<name>A0AAW3YQS7_9GAMM</name>
<comment type="caution">
    <text evidence="2">The sequence shown here is derived from an EMBL/GenBank/DDBJ whole genome shotgun (WGS) entry which is preliminary data.</text>
</comment>
<organism evidence="2">
    <name type="scientific">Xenorhabdus szentirmaii</name>
    <dbReference type="NCBI Taxonomy" id="290112"/>
    <lineage>
        <taxon>Bacteria</taxon>
        <taxon>Pseudomonadati</taxon>
        <taxon>Pseudomonadota</taxon>
        <taxon>Gammaproteobacteria</taxon>
        <taxon>Enterobacterales</taxon>
        <taxon>Morganellaceae</taxon>
        <taxon>Xenorhabdus</taxon>
    </lineage>
</organism>
<protein>
    <submittedName>
        <fullName evidence="2">Tail fiber protein</fullName>
    </submittedName>
</protein>
<reference evidence="2" key="1">
    <citation type="submission" date="2020-09" db="EMBL/GenBank/DDBJ databases">
        <authorList>
            <person name="Palma L."/>
            <person name="Caballero P."/>
            <person name="Berry C."/>
            <person name="Del Valle E."/>
        </authorList>
    </citation>
    <scope>NUCLEOTIDE SEQUENCE</scope>
    <source>
        <strain evidence="2">M</strain>
    </source>
</reference>
<sequence length="246" mass="26219">MEAHAESHNHPDATLKEKGFVILNNSVDSDDETYAATPKAIKTAYDLAKVANQNANNANENAETRLSKNQNGTDIIDKQLFINNLGLSETITRAKNAIQGKQYTGDLTFGEAVWVKIAEVTMHVPSTVHIHLVGGSGYNVGVFGQCSMANIVLRTGNNYPHGINAVMYTTNISAPTDLATVNTSGDNYDIYIAIGPYAQGVILNAFASGSAVVNDLSNMATSPTSPDFAVKGKVYAYSFTDVTPAP</sequence>
<dbReference type="EMBL" id="JACXBF010000172">
    <property type="protein sequence ID" value="MBD2800395.1"/>
    <property type="molecule type" value="Genomic_DNA"/>
</dbReference>
<dbReference type="GO" id="GO:0046718">
    <property type="term" value="P:symbiont entry into host cell"/>
    <property type="evidence" value="ECO:0007669"/>
    <property type="project" value="InterPro"/>
</dbReference>
<evidence type="ECO:0000313" key="2">
    <source>
        <dbReference type="EMBL" id="MBD2800395.1"/>
    </source>
</evidence>